<name>L0AV95_THEEQ</name>
<evidence type="ECO:0000313" key="3">
    <source>
        <dbReference type="Proteomes" id="UP000031512"/>
    </source>
</evidence>
<evidence type="ECO:0000313" key="2">
    <source>
        <dbReference type="EMBL" id="AFZ79460.1"/>
    </source>
</evidence>
<reference evidence="2 3" key="1">
    <citation type="journal article" date="2012" name="BMC Genomics">
        <title>Comparative genomic analysis and phylogenetic position of Theileria equi.</title>
        <authorList>
            <person name="Kappmeyer L.S."/>
            <person name="Thiagarajan M."/>
            <person name="Herndon D.R."/>
            <person name="Ramsay J.D."/>
            <person name="Caler E."/>
            <person name="Djikeng A."/>
            <person name="Gillespie J.J."/>
            <person name="Lau A.O."/>
            <person name="Roalson E.H."/>
            <person name="Silva J.C."/>
            <person name="Silva M.G."/>
            <person name="Suarez C.E."/>
            <person name="Ueti M.W."/>
            <person name="Nene V.M."/>
            <person name="Mealey R.H."/>
            <person name="Knowles D.P."/>
            <person name="Brayton K.A."/>
        </authorList>
    </citation>
    <scope>NUCLEOTIDE SEQUENCE [LARGE SCALE GENOMIC DNA]</scope>
    <source>
        <strain evidence="2 3">WA</strain>
    </source>
</reference>
<sequence length="421" mass="48237">MEVLILAKALVFFTILSVRHATAEPGDTPEVKEELIKFKNELRKNSLHARENMTRRKMLIEILDLMIEWLNELAFSTRKSLEKKSAQFTELNKNITTSLRVVYAKVKQIHTESDSLILEIDEFLKNGGNEDALSSIRYKARNLLSRDKAPLEELRKSYNELLTKVRKFAVYAINRGFRLPEFGQNYDFDLSPMGPYNENEHNHYVMSLGATIGEIFLVFVYCKNLPPISKEQMMASCDTLINLSRELMRDANYKKTFATGILEEVKALEEHIKAIEGRSNNLKDTIYMNRFHEEKKELIKEKNMMDELYRSISPDFPTVKIALGEVILELDKLATTDGANNPLHISAIRNILKVIKTIESIIKNIYLTCSKLSESYNSAKVHFSTAKSCLTESQKDLEEDGMQTYGLKPIAIVLVLLAIKV</sequence>
<dbReference type="RefSeq" id="XP_004829126.1">
    <property type="nucleotide sequence ID" value="XM_004829069.1"/>
</dbReference>
<evidence type="ECO:0000256" key="1">
    <source>
        <dbReference type="SAM" id="SignalP"/>
    </source>
</evidence>
<dbReference type="GeneID" id="15806903"/>
<feature type="signal peptide" evidence="1">
    <location>
        <begin position="1"/>
        <end position="23"/>
    </location>
</feature>
<organism evidence="2 3">
    <name type="scientific">Theileria equi strain WA</name>
    <dbReference type="NCBI Taxonomy" id="1537102"/>
    <lineage>
        <taxon>Eukaryota</taxon>
        <taxon>Sar</taxon>
        <taxon>Alveolata</taxon>
        <taxon>Apicomplexa</taxon>
        <taxon>Aconoidasida</taxon>
        <taxon>Piroplasmida</taxon>
        <taxon>Theileriidae</taxon>
        <taxon>Theileria</taxon>
    </lineage>
</organism>
<proteinExistence type="predicted"/>
<dbReference type="EMBL" id="CP001669">
    <property type="protein sequence ID" value="AFZ79460.1"/>
    <property type="molecule type" value="Genomic_DNA"/>
</dbReference>
<gene>
    <name evidence="2" type="ORF">BEWA_023080</name>
</gene>
<feature type="chain" id="PRO_5003939255" evidence="1">
    <location>
        <begin position="24"/>
        <end position="421"/>
    </location>
</feature>
<dbReference type="KEGG" id="beq:BEWA_023080"/>
<dbReference type="AlphaFoldDB" id="L0AV95"/>
<dbReference type="VEuPathDB" id="PiroplasmaDB:BEWA_023080"/>
<keyword evidence="1" id="KW-0732">Signal</keyword>
<accession>L0AV95</accession>
<keyword evidence="3" id="KW-1185">Reference proteome</keyword>
<dbReference type="Proteomes" id="UP000031512">
    <property type="component" value="Chromosome 1"/>
</dbReference>
<protein>
    <submittedName>
        <fullName evidence="2">Signal peptide-containing protein</fullName>
    </submittedName>
</protein>